<feature type="compositionally biased region" description="Basic residues" evidence="1">
    <location>
        <begin position="65"/>
        <end position="79"/>
    </location>
</feature>
<comment type="caution">
    <text evidence="2">The sequence shown here is derived from an EMBL/GenBank/DDBJ whole genome shotgun (WGS) entry which is preliminary data.</text>
</comment>
<evidence type="ECO:0000256" key="1">
    <source>
        <dbReference type="SAM" id="MobiDB-lite"/>
    </source>
</evidence>
<proteinExistence type="predicted"/>
<name>A0A1R1XK10_9FUNG</name>
<dbReference type="Proteomes" id="UP000187429">
    <property type="component" value="Unassembled WGS sequence"/>
</dbReference>
<dbReference type="EMBL" id="LSSM01004415">
    <property type="protein sequence ID" value="OMJ14965.1"/>
    <property type="molecule type" value="Genomic_DNA"/>
</dbReference>
<evidence type="ECO:0000313" key="2">
    <source>
        <dbReference type="EMBL" id="OMJ14965.1"/>
    </source>
</evidence>
<feature type="region of interest" description="Disordered" evidence="1">
    <location>
        <begin position="23"/>
        <end position="79"/>
    </location>
</feature>
<dbReference type="AlphaFoldDB" id="A0A1R1XK10"/>
<feature type="compositionally biased region" description="Polar residues" evidence="1">
    <location>
        <begin position="35"/>
        <end position="47"/>
    </location>
</feature>
<reference evidence="3" key="1">
    <citation type="submission" date="2017-01" db="EMBL/GenBank/DDBJ databases">
        <authorList>
            <person name="Wang Y."/>
            <person name="White M."/>
            <person name="Kvist S."/>
            <person name="Moncalvo J.-M."/>
        </authorList>
    </citation>
    <scope>NUCLEOTIDE SEQUENCE [LARGE SCALE GENOMIC DNA]</scope>
    <source>
        <strain evidence="3">ID-206-W2</strain>
    </source>
</reference>
<organism evidence="2 3">
    <name type="scientific">Smittium culicis</name>
    <dbReference type="NCBI Taxonomy" id="133412"/>
    <lineage>
        <taxon>Eukaryota</taxon>
        <taxon>Fungi</taxon>
        <taxon>Fungi incertae sedis</taxon>
        <taxon>Zoopagomycota</taxon>
        <taxon>Kickxellomycotina</taxon>
        <taxon>Harpellomycetes</taxon>
        <taxon>Harpellales</taxon>
        <taxon>Legeriomycetaceae</taxon>
        <taxon>Smittium</taxon>
    </lineage>
</organism>
<protein>
    <submittedName>
        <fullName evidence="2">Uncharacterized protein</fullName>
    </submittedName>
</protein>
<sequence>MDRKQKRCYHTFKQAGTLFKSHTGLQSGAEKKKNSANNMATDNIQQKFDSDHNSGPVKASDSLKKSRKNLKFKKTLKSG</sequence>
<evidence type="ECO:0000313" key="3">
    <source>
        <dbReference type="Proteomes" id="UP000187429"/>
    </source>
</evidence>
<accession>A0A1R1XK10</accession>
<keyword evidence="3" id="KW-1185">Reference proteome</keyword>
<gene>
    <name evidence="2" type="ORF">AYI69_g8368</name>
</gene>